<accession>A0A0S4N268</accession>
<dbReference type="Proteomes" id="UP000320623">
    <property type="component" value="Unassembled WGS sequence"/>
</dbReference>
<evidence type="ECO:0000313" key="7">
    <source>
        <dbReference type="Proteomes" id="UP000320623"/>
    </source>
</evidence>
<dbReference type="InterPro" id="IPR013766">
    <property type="entry name" value="Thioredoxin_domain"/>
</dbReference>
<feature type="binding site" evidence="3">
    <location>
        <position position="161"/>
    </location>
    <ligand>
        <name>Cu cation</name>
        <dbReference type="ChEBI" id="CHEBI:23378"/>
    </ligand>
</feature>
<feature type="binding site" evidence="3">
    <location>
        <position position="72"/>
    </location>
    <ligand>
        <name>Cu cation</name>
        <dbReference type="ChEBI" id="CHEBI:23378"/>
    </ligand>
</feature>
<dbReference type="EMBL" id="FAOO01000006">
    <property type="protein sequence ID" value="CUU04859.1"/>
    <property type="molecule type" value="Genomic_DNA"/>
</dbReference>
<proteinExistence type="inferred from homology"/>
<sequence>MAGKKIVLAILSIAFGIAVAFMIEIKKMSSAEILPVYGEIPDFNLIDHHGEVINLDKFKGSVWVADFFFTSCAGICPRMTEQMTRVQEAFKDNKKVKLASFTVDPETDSVWVLSMYAKGWGAIDGKWFFVTGEKRNIYELARQGFKLPVEEGDGGPGDFIHSDRFVLVDGKGRIRGYYSGTDPDEVDKLIKDIKIILKER</sequence>
<dbReference type="STRING" id="1643428.GCA_001442855_01075"/>
<dbReference type="InterPro" id="IPR036249">
    <property type="entry name" value="Thioredoxin-like_sf"/>
</dbReference>
<dbReference type="Pfam" id="PF02630">
    <property type="entry name" value="SCO1-SenC"/>
    <property type="match status" value="1"/>
</dbReference>
<feature type="disulfide bond" description="Redox-active" evidence="4">
    <location>
        <begin position="72"/>
        <end position="76"/>
    </location>
</feature>
<evidence type="ECO:0000259" key="5">
    <source>
        <dbReference type="PROSITE" id="PS51352"/>
    </source>
</evidence>
<dbReference type="PROSITE" id="PS51352">
    <property type="entry name" value="THIOREDOXIN_2"/>
    <property type="match status" value="1"/>
</dbReference>
<gene>
    <name evidence="6" type="ORF">JGI1_01099</name>
</gene>
<reference evidence="7" key="1">
    <citation type="submission" date="2015-11" db="EMBL/GenBank/DDBJ databases">
        <authorList>
            <person name="Varghese N."/>
        </authorList>
    </citation>
    <scope>NUCLEOTIDE SEQUENCE [LARGE SCALE GENOMIC DNA]</scope>
</reference>
<comment type="similarity">
    <text evidence="1">Belongs to the SCO1/2 family.</text>
</comment>
<evidence type="ECO:0000256" key="4">
    <source>
        <dbReference type="PIRSR" id="PIRSR603782-2"/>
    </source>
</evidence>
<dbReference type="InterPro" id="IPR003782">
    <property type="entry name" value="SCO1/SenC"/>
</dbReference>
<keyword evidence="7" id="KW-1185">Reference proteome</keyword>
<keyword evidence="4" id="KW-1015">Disulfide bond</keyword>
<feature type="binding site" evidence="3">
    <location>
        <position position="76"/>
    </location>
    <ligand>
        <name>Cu cation</name>
        <dbReference type="ChEBI" id="CHEBI:23378"/>
    </ligand>
</feature>
<keyword evidence="3" id="KW-0479">Metal-binding</keyword>
<dbReference type="PANTHER" id="PTHR12151">
    <property type="entry name" value="ELECTRON TRANSPORT PROTIN SCO1/SENC FAMILY MEMBER"/>
    <property type="match status" value="1"/>
</dbReference>
<dbReference type="Gene3D" id="3.40.30.10">
    <property type="entry name" value="Glutaredoxin"/>
    <property type="match status" value="1"/>
</dbReference>
<organism evidence="6 7">
    <name type="scientific">Candidatus Thermokryptus mobilis</name>
    <dbReference type="NCBI Taxonomy" id="1643428"/>
    <lineage>
        <taxon>Bacteria</taxon>
        <taxon>Pseudomonadati</taxon>
        <taxon>Candidatus Kryptoniota</taxon>
        <taxon>Candidatus Thermokryptus</taxon>
    </lineage>
</organism>
<dbReference type="SUPFAM" id="SSF52833">
    <property type="entry name" value="Thioredoxin-like"/>
    <property type="match status" value="1"/>
</dbReference>
<evidence type="ECO:0000256" key="3">
    <source>
        <dbReference type="PIRSR" id="PIRSR603782-1"/>
    </source>
</evidence>
<dbReference type="OrthoDB" id="9811998at2"/>
<protein>
    <submittedName>
        <fullName evidence="6">Protein SCO1/2</fullName>
    </submittedName>
</protein>
<dbReference type="RefSeq" id="WP_140944846.1">
    <property type="nucleotide sequence ID" value="NZ_FAOO01000006.1"/>
</dbReference>
<dbReference type="CDD" id="cd02968">
    <property type="entry name" value="SCO"/>
    <property type="match status" value="1"/>
</dbReference>
<dbReference type="AlphaFoldDB" id="A0A0S4N268"/>
<dbReference type="PANTHER" id="PTHR12151:SF25">
    <property type="entry name" value="LINALOOL DEHYDRATASE_ISOMERASE DOMAIN-CONTAINING PROTEIN"/>
    <property type="match status" value="1"/>
</dbReference>
<feature type="domain" description="Thioredoxin" evidence="5">
    <location>
        <begin position="34"/>
        <end position="198"/>
    </location>
</feature>
<keyword evidence="2 3" id="KW-0186">Copper</keyword>
<evidence type="ECO:0000256" key="2">
    <source>
        <dbReference type="ARBA" id="ARBA00023008"/>
    </source>
</evidence>
<name>A0A0S4N268_9BACT</name>
<evidence type="ECO:0000313" key="6">
    <source>
        <dbReference type="EMBL" id="CUU04859.1"/>
    </source>
</evidence>
<dbReference type="GO" id="GO:0046872">
    <property type="term" value="F:metal ion binding"/>
    <property type="evidence" value="ECO:0007669"/>
    <property type="project" value="UniProtKB-KW"/>
</dbReference>
<evidence type="ECO:0000256" key="1">
    <source>
        <dbReference type="ARBA" id="ARBA00010996"/>
    </source>
</evidence>